<feature type="region of interest" description="Disordered" evidence="7">
    <location>
        <begin position="5690"/>
        <end position="5710"/>
    </location>
</feature>
<organism evidence="10 11">
    <name type="scientific">Mya arenaria</name>
    <name type="common">Soft-shell clam</name>
    <dbReference type="NCBI Taxonomy" id="6604"/>
    <lineage>
        <taxon>Eukaryota</taxon>
        <taxon>Metazoa</taxon>
        <taxon>Spiralia</taxon>
        <taxon>Lophotrochozoa</taxon>
        <taxon>Mollusca</taxon>
        <taxon>Bivalvia</taxon>
        <taxon>Autobranchia</taxon>
        <taxon>Heteroconchia</taxon>
        <taxon>Euheterodonta</taxon>
        <taxon>Imparidentia</taxon>
        <taxon>Neoheterodontei</taxon>
        <taxon>Myida</taxon>
        <taxon>Myoidea</taxon>
        <taxon>Myidae</taxon>
        <taxon>Mya</taxon>
    </lineage>
</organism>
<feature type="disulfide bond" evidence="6">
    <location>
        <begin position="5765"/>
        <end position="5774"/>
    </location>
</feature>
<dbReference type="PROSITE" id="PS51051">
    <property type="entry name" value="DSL"/>
    <property type="match status" value="1"/>
</dbReference>
<proteinExistence type="predicted"/>
<feature type="region of interest" description="Disordered" evidence="7">
    <location>
        <begin position="1085"/>
        <end position="1107"/>
    </location>
</feature>
<sequence length="5917" mass="610203">MSSGGGGGGYITISFTSGFVDDRDITSFGGSTPNGENGAAGVIYIENSGNRKAIIKSDSSTDCVSTLGVPTNVLSVDLDELQVTGPGTSGFQGRNSLPALSANVGTIKGNDDSVVIVSKNVVLYWGTRVGIVNSLSIGTNVHVAYGGKIDLPKTVVIDKGWWLDVCGTVSTSTDTLTIRENGELKMSYPASDLQIHSLVVDYQGVMTTSAYCPAPGSLVTLALTFFNKTAEFSLDTSAYYLSKGTQGTVSAAGAALDEENCPTSGKLTLKRTQYCIAKPGTSYSFTTLTISPGAEIRLKGSETGSGVTTISASNINIMFGGSINGVGKGFQSSGTGAATSGKGATHGGSGVSNTLAVYGNIKSPTSYGSNGAGATTSSGRGGGQIKLVVTNTLTIDGTIDVSSDTGGAGSGGSIWVQAKTITGDGYMKAEGNLGGGGGRIAAVASTTYSFTGTASARGADDASGNTGSSGTVYTEQPGSNNVLVEGKSTEKTSIKSSLDRLTIANGATVQIDSSVTIGELISEEDSESTDVCMLIVPASKTLTATSMGDADKGFSCDIDISDEGALVVSGDLIVTGNNPNLNLEGSITATSLTIDNHGSFTVAATGKVYISTLILSAWSVTTVAQSAVFGNDVSKFSVDNFEIGYEANITFAQSDLSITSTSISMDSLSQLIIGVDGAKKKLTVDASEITMQDGAVIDLRGGGDSSGASGSAGSTMGASYGGIGGYNSTASTYGSATNPTDYGSGTSDAYGGGVLSITVSGTAELDGTLTVNGHGSTSTGGASGGSIYIEATTLQGHGKLSANGGESNATDGGGGGGGRIAIIATTLTSFLGSITAYGGKGVGSAGAAGTIYKEYQQSGGAQFKTVTINNNDELSESYTHVSSITSITDLIVNGYGQVKFDGNATITIDKISGDYTGTLTIGDGQTYTIATSYGTLSPYALMCKVLIEDGGMATLPSKILLTDDDSTGEDWFNLEIYGTVIGVREMTVSSGGKVLIHSKSRSGLDTSNLKPVGTLAFNKIDVTTDAVFELSLDNMDLYTLSMVKEFNVKYGGTVKSRNLFISSPAVEIAYGGQLSVNGGNSNAGDAAGNGGTSGAGGTHGGKGGDSADSVTPVVDFNGLFNQATEFGSAGGDGSTETGALGGGFLKLEVNTLLNIEGTISADGGDAEIDAGGGSGGAIHIAVINDMTGSGMISVKGGSATSGGGGGGGRIFIDVDGDYHFLGDFRLCGGSSTSAQAGGSGTAYTIVQEAGSPGYVDNFYFDNACATGVTPGVSYINVTSADIYTVNRLIMGASTRVWLYTANVHFKAKTLTCGAGSTVIVGDDTIFSPDYELVYSAITCSFDLKPDGELRLPKSVELKGEASSLEGILSNIQNLIISSYQKVTLSANARTGVCCDSAGQHTSLTEKGEYSFSKFTLESFAEVVFEKDPSSLKGIQFVELELQYGAVLRGESLDIKATSLLLHPGSTLTLNGGGYMAESGPGAGAMDNNIGTGAGHGAPGGSYDSAVSGGVVYDNTRLPVEAGSGGGNTLEGSGGSGGGYLKLFLYSTLKVDGVLQVNGASGNGTNTGGGSGGTIVVETPQFTGTGLIEANGGDGDGSGGGGAGGRISLVVTTENSFSGEITAYGAGNDDNLNTVKAGPGTTYIRTGKSPKLVHSLTIIGDVDSSIQNQTYTYIDGDEASSEFTYDLLTLSGYANAIFGDASTEFRLANINGDTTGTLHVTDQQKVRAAVVEGVRGEFVTNINFKIGEEAVLHVPDTLYVAGVTLDIQGTCTFNNLIVEDGGTINGHTTTFTSMYANGAYNPTSDPGSYTLVSIKLKAGSNFLLPSGEREAALNTDGKARVDDPRVPSTAHGVGKNGGAHTAAGGVGGNYTVDNASLPYGTIYKPLTPGASGGEGGQGGGYIEIKTNEIILDGILQSSGNDSDTGGGGAGGSIYIICSVALKGLGSMVANGGSTTAADAGAGSGGHIAVDMKTDSFQGTYSAGGGTSPEPHGDGGPGSIYTFSKTYGEKLVCDNINGQTDYYTTLNETSLVLNFDDVDIYKYAKLQVIKDGEPRELNIKKVNGDGTGLVRIQNNQKGTLERSETDTKANSKLQVNIELHSGGEFILSETVTILGLGSVAFDLDGIMRGVSNLYLGPSRKMRIGSNAKIVSFSVTNVDDINYVTFGTLQLEPGSLIEYDANTGALMKASNINLKFAAKIYADYFNVTSSNIDLELESYMSCSADHRPDSDQIDITTGSGVPGNGYNGGAAHGGVGGGGTDDDEIAVTRPSYNSLYNPMSAGSRGTYDSDSGMKTGGRGGGYVHLQLGNLMINDGTIAANGEDSNPTGTDGGAGSGGSVLIELYDFQGYGDISSTGGDGSHHNGGGAAGRVAIHCLQEILYEGTFTVFGGNGADDIQSAGGGTVYLKDIRNSKEYKRLLLDNKGRPHDKYATIDESFNEHYFDEVHLLNQASIHMADDGQTESRSMSINGRLTGIADLVLGFETLLYFGKYAHTASLNPATGGYSSTDLAGTVTFGTVDLRSFSEMKYAPDQTVKQQIARIDARFQSVISAESITIITGTFQLEAGASLTSSAIYRPDDTKDEASGRGVDADHTGTLAPSVTTAAPENVTSAANSSDELLFSTPEPTTEPIIRSAYFGTGGGYASDGGGDYDSDKNLRVAGGQYYGSLYRPTQRGSSGGNGQFTSGGNGGGYIKLQVSTDLLIDGTVSADGSHGGSDAGGGSGGGVYIDSQILEGHGVIRSLGGDGYHGGAGGRIATYLKEEIYYHGSFNSLGGSGKGHYLTAGGPGSVYIFDYRSSRQYEQLHLDNYERSWDHQYIMDELDDEGNPKSEFYFDELHLTRNASLQLKTGDGVVRSIEASKVFGDASGRVYLQADQICYLEEYQPLTKLPINLWIDNGSRAYLSPLIYILGVGEIALKWNGEMIGVRHIRIVPGRVINIKSEAMTSFVADGVLQVGTPGTFQFASMELGARAVMELPPPMPLVLTVGILDIKYDSTFRADSMEVLATDFFFEPLAQFVCQGTGRVAQAGDAVNAGAGGGHASQGGGVPGNSTGGGEAFGSVYKPVLTGSKGGGTLGGLGGGKLYIKVPAEFLLDGIILIDGADGGTGAGGGSGQFSGHGKISSIGGKGQGAAGGGAGGRIAIHTWGYNYYKGELLAYGRGGTESGDLGGPGTVLYLDGQYLQVPKPVVINEINPRHTTSETPNTNDAHIDFEHLMLNKNAMLEIGPGTESITSLNLDLVMGDRSGYLHLQNGQTVFVEYSTYATLRSSPPVNFRIDEGSNIWLSADFKVIGEQQPAMQLDGHLVGVMNLTLEEAVSLYISDTASNSKIVNAQLSTYPNGVLGIGRLAMQAEAVIDHDDHFNLESASIHMRFDSLISANQITVTAGEILMEGDAALDVSGRGGVGDIPAARGSTVMGPANVTAGVGGGHGGYGGGADHDSLNSGQPYGSYKKPQHTGSKGGGTEPGNGGGKIAISVSRSIHLDGDIYSLGGNAYGTNSGGGSGGSTSGGNGYAYGYGGAGGRIAVHVQWYREYTGDLVTYGGYAGNNALTTDETKNGAGGTVYTTDSNSVGIEKKETEEVNGTLVYLDGYMKLTIDNDDRNSVLGTMVMSDVDTTPYVFEFDEVEANNHVVLWIEGHDSELLVHKFAGDRTGMMHLQGNQKVFSEYIESTSGYTVAPVSYKIDSGSEIILPSTTILLGTRSDMNGLLTMVQNLTIADGANVVFSSTAQTALIEAGNYTHLTAPGNISLSHLTIQRGSEATFTEKPGNSLVLDLVKLSIKYEGLMWMNKGTINSGNGVVESLGILNVDYMGHAEGSGPGVGGSNGTYGYGAAHGGHGGAPKPDVGGTPYNSVYMSTHPGSGGGNGDGQGGRGGGYLHWIVGETLWIDGEVTLEGEDGQMGNGGGGSGGGIYIQVMNFTGFGHIDCHGGDGVGDGGGGSGGRISVHVDFANKYIGRLNGGLGHGLLPCGAAGTVYIQENARGPQYADIKYDPDTGAEMVTAMHRRLEIDNDDNDHHLYVDHTEPWLYTMLYEEDQQEYEFDETMLEGHSNLLIAYPDGTTPGTGSWTVEVKIHLFHGDRTGVVRVRDSQRLYVEVVESQSNETIAPCSFRIDDGSEVFFPTTTNMRGSRTVLAGQITGVEDMMIRQGSILFLSTATTALMEDRQYTMVTTPGNFTFAFLRIMAGAQAEFRDVTGLCVLTVNEFYVKYLSLLLMNFVRVDSSYAHIESQGELNMDGMGHGPEQGSGAGSTLDDADSTGVGAGHGGYGGGPGPAYGGVPYNSIYKPVEAGSGGGNGNGIGGSGGGFLEWYNGDLIEINGLLTLAGVNGEGANAGGGSGGSVFMHTTNITGHGVVAVPGGDGAGYGGGGSGGRVSVNCRYRYSYGGEYHNYGGDGHSRTVTNSHAGASGTTFKEENKRALEYRETKYDPVTNSTFFDVDHHVIHSDNRLKYTPAPTLIQDPPREIYEFDEMEITGSTFVWIYHPPGVPLVELIAHLFIGDKTGQLHIRDKQRVWVEYVESISNITEAPVSYIIDYGAEVVFPSEVHMHGTNSTFAGLVTGVHNLYIEDGCIAEFKSSANTALLENGEYYRETTNGHFIWNELHMKRGGTAGFLDVANELKVETSEIKVKYQGNLYMNAATINSTYSWIESEGIFHLNGHGYKAELGPGAGFTNNSDGYGAGHGGYGGGADPLTVSEPYGSIFSPHLYGSGGGNGSGVGGAGGGILHWITSHYFELHGLLALQGDDGEGTNAGGGSGGSLLIESMNITGHGVIDTAGGAGSGTGGGGAGGRAAIHCQLRYSFGGTFINQGGVGGSDATYENHAAAAGTTFVKNNMRPLEYIHMDNKGVASPVATMIMEDNTFLYEFNETHVDGKTRVLFYHPTGSKKVEAGDIDIESNGRFSLEGRGNAAMTGDGAGSVLNGGSYGGVGGGATDDDAYGSLFDPVDLGSGGGGSTGGAGGGFVKFMVGKLFHIDGTVDAYGTDATGSCGGGSGGTILIKAYNISGHGVLDVSGGDGSGSGYGGSGGRIAAHIGSHNLYAGQYLAHGGASPSNSSNAGGPGTIYKYESNRGPQYRELKYNPRLAETVILPEHRKLTIENGNLQTTNPAIVMEENSNYYEFEELQVEGYSYVHFYHPSSANVVQVTVHELTGNKKGMIRIQSNQQLMVNFVEATHTHLDSPCGFHVDPDGELILPSTYVMLTEKTILGGLLIGVEELIIERNAEFVIQDEASTLNNGKLISETKQTTFQISYLTVEKGGLIDGTGSGHAAQEGAGSGSASSVDASGGGLASKGGPSYHSASSGAANGATDCSDQVYGSGGGGVNGGNGGGSGGRICVDLAESLRYLGSFTALGGTSSGAYHGSPGTIWVNTTMGDDVSTHLWADHANKGWGCEKHSIYVDIDSVNHFHPMRDACIHPTKDIVVEYIGGDGLGTVYIDSTISMDLAPEYTRTYIRSSLYVDGLVSFPSTVIAEQTVTSAGNIIGVEHWYSRGHTKLMGTGQSSCTAGSSHTGKYFFSSFTALSDGEFTFSDPSNYNVSENLAIFLDILHLEGQSHGYINNSCTVNSQYVEIEKQAKLDGTGRGYSVNSGDGKGCTSGCGSGGGHGGSGGSCTGCGSCAGGGTYDSNVMPTLSGSGGGICTHGHGGYGGSAARLVSVFMALDGLVSMNGGNSPGGGGGGSGGSVWIDSQYLDGWGFVTANGGSGSSDSCNSQTTHRGGGGGGGRVRTWGKDVSSKLVLHQSSVNGGSGYRSGSTGSIYQTSGNVCSNRGAYNSSTLLCECYSGYIGYDCQFECSSTTTCSGNGVCNDKGQCECNDGFVGTHCTSECHRDTDCNGNGECSTCGLCVCDPCFSGPDCSTECSGYGSCEANQCVCDDCHLGVQCESECNNHGSCDTGTGNCTCDSNWGDFKCTRKGCPGTDLDCNGHGDSPTSII</sequence>
<evidence type="ECO:0000313" key="10">
    <source>
        <dbReference type="EMBL" id="WAR26292.1"/>
    </source>
</evidence>
<feature type="region of interest" description="Disordered" evidence="7">
    <location>
        <begin position="5251"/>
        <end position="5291"/>
    </location>
</feature>
<feature type="disulfide bond" evidence="5">
    <location>
        <begin position="5798"/>
        <end position="5807"/>
    </location>
</feature>
<keyword evidence="4 5" id="KW-1015">Disulfide bond</keyword>
<evidence type="ECO:0000256" key="1">
    <source>
        <dbReference type="ARBA" id="ARBA00022473"/>
    </source>
</evidence>
<feature type="region of interest" description="Disordered" evidence="7">
    <location>
        <begin position="2575"/>
        <end position="2596"/>
    </location>
</feature>
<evidence type="ECO:0000256" key="7">
    <source>
        <dbReference type="SAM" id="MobiDB-lite"/>
    </source>
</evidence>
<evidence type="ECO:0000259" key="9">
    <source>
        <dbReference type="PROSITE" id="PS51051"/>
    </source>
</evidence>
<feature type="compositionally biased region" description="Polar residues" evidence="7">
    <location>
        <begin position="463"/>
        <end position="482"/>
    </location>
</feature>
<feature type="disulfide bond" evidence="5">
    <location>
        <begin position="5885"/>
        <end position="5894"/>
    </location>
</feature>
<dbReference type="Proteomes" id="UP001164746">
    <property type="component" value="Chromosome 14"/>
</dbReference>
<feature type="compositionally biased region" description="Gly residues" evidence="7">
    <location>
        <begin position="4229"/>
        <end position="4239"/>
    </location>
</feature>
<feature type="region of interest" description="Disordered" evidence="7">
    <location>
        <begin position="3425"/>
        <end position="3467"/>
    </location>
</feature>
<dbReference type="InterPro" id="IPR000742">
    <property type="entry name" value="EGF"/>
</dbReference>
<dbReference type="Gene3D" id="2.10.25.10">
    <property type="entry name" value="Laminin"/>
    <property type="match status" value="1"/>
</dbReference>
<feature type="region of interest" description="Disordered" evidence="7">
    <location>
        <begin position="454"/>
        <end position="483"/>
    </location>
</feature>
<dbReference type="PANTHER" id="PTHR31513:SF2">
    <property type="entry name" value="MRAZ"/>
    <property type="match status" value="1"/>
</dbReference>
<feature type="compositionally biased region" description="Basic and acidic residues" evidence="7">
    <location>
        <begin position="1833"/>
        <end position="1844"/>
    </location>
</feature>
<dbReference type="EMBL" id="CP111025">
    <property type="protein sequence ID" value="WAR26292.1"/>
    <property type="molecule type" value="Genomic_DNA"/>
</dbReference>
<feature type="compositionally biased region" description="Gly residues" evidence="7">
    <location>
        <begin position="1087"/>
        <end position="1104"/>
    </location>
</feature>
<feature type="disulfide bond" evidence="6">
    <location>
        <begin position="5778"/>
        <end position="5790"/>
    </location>
</feature>
<dbReference type="CDD" id="cd00054">
    <property type="entry name" value="EGF_CA"/>
    <property type="match status" value="1"/>
</dbReference>
<feature type="compositionally biased region" description="Basic and acidic residues" evidence="7">
    <location>
        <begin position="2575"/>
        <end position="2590"/>
    </location>
</feature>
<evidence type="ECO:0000313" key="11">
    <source>
        <dbReference type="Proteomes" id="UP001164746"/>
    </source>
</evidence>
<dbReference type="PROSITE" id="PS00022">
    <property type="entry name" value="EGF_1"/>
    <property type="match status" value="1"/>
</dbReference>
<feature type="region of interest" description="Disordered" evidence="7">
    <location>
        <begin position="1833"/>
        <end position="1857"/>
    </location>
</feature>
<feature type="compositionally biased region" description="Gly residues" evidence="7">
    <location>
        <begin position="3453"/>
        <end position="3466"/>
    </location>
</feature>
<evidence type="ECO:0000256" key="6">
    <source>
        <dbReference type="PROSITE-ProRule" id="PRU00377"/>
    </source>
</evidence>
<evidence type="ECO:0000256" key="5">
    <source>
        <dbReference type="PROSITE-ProRule" id="PRU00076"/>
    </source>
</evidence>
<feature type="domain" description="DSL" evidence="9">
    <location>
        <begin position="5763"/>
        <end position="5807"/>
    </location>
</feature>
<dbReference type="SMART" id="SM00181">
    <property type="entry name" value="EGF"/>
    <property type="match status" value="3"/>
</dbReference>
<dbReference type="PANTHER" id="PTHR31513">
    <property type="entry name" value="EPHRIN TYPE-B RECEPTOR"/>
    <property type="match status" value="1"/>
</dbReference>
<dbReference type="InterPro" id="IPR001774">
    <property type="entry name" value="DSL"/>
</dbReference>
<feature type="disulfide bond" evidence="5">
    <location>
        <begin position="5866"/>
        <end position="5876"/>
    </location>
</feature>
<accession>A0ABY7FZ01</accession>
<keyword evidence="1" id="KW-0217">Developmental protein</keyword>
<evidence type="ECO:0000256" key="3">
    <source>
        <dbReference type="ARBA" id="ARBA00022737"/>
    </source>
</evidence>
<gene>
    <name evidence="10" type="ORF">MAR_011996</name>
</gene>
<dbReference type="PROSITE" id="PS50026">
    <property type="entry name" value="EGF_3"/>
    <property type="match status" value="2"/>
</dbReference>
<evidence type="ECO:0000256" key="4">
    <source>
        <dbReference type="ARBA" id="ARBA00023157"/>
    </source>
</evidence>
<reference evidence="10" key="1">
    <citation type="submission" date="2022-11" db="EMBL/GenBank/DDBJ databases">
        <title>Centuries of genome instability and evolution in soft-shell clam transmissible cancer (bioRxiv).</title>
        <authorList>
            <person name="Hart S.F.M."/>
            <person name="Yonemitsu M.A."/>
            <person name="Giersch R.M."/>
            <person name="Beal B.F."/>
            <person name="Arriagada G."/>
            <person name="Davis B.W."/>
            <person name="Ostrander E.A."/>
            <person name="Goff S.P."/>
            <person name="Metzger M.J."/>
        </authorList>
    </citation>
    <scope>NUCLEOTIDE SEQUENCE</scope>
    <source>
        <strain evidence="10">MELC-2E11</strain>
        <tissue evidence="10">Siphon/mantle</tissue>
    </source>
</reference>
<protein>
    <submittedName>
        <fullName evidence="10">TENX-like protein</fullName>
    </submittedName>
</protein>
<comment type="caution">
    <text evidence="5">Lacks conserved residue(s) required for the propagation of feature annotation.</text>
</comment>
<feature type="domain" description="EGF-like" evidence="8">
    <location>
        <begin position="5775"/>
        <end position="5808"/>
    </location>
</feature>
<feature type="compositionally biased region" description="Low complexity" evidence="7">
    <location>
        <begin position="5254"/>
        <end position="5271"/>
    </location>
</feature>
<evidence type="ECO:0000259" key="8">
    <source>
        <dbReference type="PROSITE" id="PS50026"/>
    </source>
</evidence>
<keyword evidence="2 5" id="KW-0245">EGF-like domain</keyword>
<feature type="domain" description="EGF-like" evidence="8">
    <location>
        <begin position="5862"/>
        <end position="5895"/>
    </location>
</feature>
<feature type="region of interest" description="Disordered" evidence="7">
    <location>
        <begin position="4225"/>
        <end position="4255"/>
    </location>
</feature>
<name>A0ABY7FZ01_MYAAR</name>
<keyword evidence="3" id="KW-0677">Repeat</keyword>
<evidence type="ECO:0000256" key="2">
    <source>
        <dbReference type="ARBA" id="ARBA00022536"/>
    </source>
</evidence>
<keyword evidence="11" id="KW-1185">Reference proteome</keyword>